<organism evidence="1 2">
    <name type="scientific">Flammeovirga agarivorans</name>
    <dbReference type="NCBI Taxonomy" id="2726742"/>
    <lineage>
        <taxon>Bacteria</taxon>
        <taxon>Pseudomonadati</taxon>
        <taxon>Bacteroidota</taxon>
        <taxon>Cytophagia</taxon>
        <taxon>Cytophagales</taxon>
        <taxon>Flammeovirgaceae</taxon>
        <taxon>Flammeovirga</taxon>
    </lineage>
</organism>
<sequence>MTEEEYLVLDELYFVTSFDNLKQETNLSEESLKLTLKTTIEKGWVRCFNSPEEEIEITMDDFEEHYTSFFYLASKKGLFAHNAQ</sequence>
<keyword evidence="2" id="KW-1185">Reference proteome</keyword>
<protein>
    <submittedName>
        <fullName evidence="1">Uncharacterized protein</fullName>
    </submittedName>
</protein>
<comment type="caution">
    <text evidence="1">The sequence shown here is derived from an EMBL/GenBank/DDBJ whole genome shotgun (WGS) entry which is preliminary data.</text>
</comment>
<accession>A0A7X8XUI5</accession>
<dbReference type="EMBL" id="JABAIL010000001">
    <property type="protein sequence ID" value="NLR90422.1"/>
    <property type="molecule type" value="Genomic_DNA"/>
</dbReference>
<dbReference type="RefSeq" id="WP_168881122.1">
    <property type="nucleotide sequence ID" value="NZ_JABAIL010000001.1"/>
</dbReference>
<dbReference type="AlphaFoldDB" id="A0A7X8XUI5"/>
<evidence type="ECO:0000313" key="2">
    <source>
        <dbReference type="Proteomes" id="UP000585050"/>
    </source>
</evidence>
<proteinExistence type="predicted"/>
<gene>
    <name evidence="1" type="ORF">HGP29_04355</name>
</gene>
<evidence type="ECO:0000313" key="1">
    <source>
        <dbReference type="EMBL" id="NLR90422.1"/>
    </source>
</evidence>
<reference evidence="1 2" key="1">
    <citation type="submission" date="2020-04" db="EMBL/GenBank/DDBJ databases">
        <title>Flammeovirga sp. SR4, a novel species isolated from seawater.</title>
        <authorList>
            <person name="Wang X."/>
        </authorList>
    </citation>
    <scope>NUCLEOTIDE SEQUENCE [LARGE SCALE GENOMIC DNA]</scope>
    <source>
        <strain evidence="1 2">SR4</strain>
    </source>
</reference>
<name>A0A7X8XUI5_9BACT</name>
<dbReference type="Proteomes" id="UP000585050">
    <property type="component" value="Unassembled WGS sequence"/>
</dbReference>